<comment type="subcellular location">
    <subcellularLocation>
        <location evidence="2">Cell projection</location>
        <location evidence="2">Cilium</location>
        <location evidence="2">Photoreceptor outer segment</location>
    </subcellularLocation>
    <subcellularLocation>
        <location evidence="1">Photoreceptor inner segment</location>
    </subcellularLocation>
    <subcellularLocation>
        <location evidence="3">Secreted</location>
        <location evidence="3">Extracellular space</location>
        <location evidence="3">Extracellular matrix</location>
        <location evidence="3">Interphotoreceptor matrix</location>
    </subcellularLocation>
</comment>
<evidence type="ECO:0000259" key="13">
    <source>
        <dbReference type="PROSITE" id="PS50024"/>
    </source>
</evidence>
<keyword evidence="5" id="KW-0272">Extracellular matrix</keyword>
<dbReference type="InterPro" id="IPR000742">
    <property type="entry name" value="EGF"/>
</dbReference>
<keyword evidence="7" id="KW-0732">Signal</keyword>
<keyword evidence="9" id="KW-0325">Glycoprotein</keyword>
<dbReference type="InterPro" id="IPR039861">
    <property type="entry name" value="IMPG"/>
</dbReference>
<dbReference type="PANTHER" id="PTHR12199:SF5">
    <property type="entry name" value="MUCIN-2-LIKE ISOFORM X1"/>
    <property type="match status" value="1"/>
</dbReference>
<dbReference type="Gene3D" id="3.30.70.960">
    <property type="entry name" value="SEA domain"/>
    <property type="match status" value="1"/>
</dbReference>
<evidence type="ECO:0000259" key="14">
    <source>
        <dbReference type="PROSITE" id="PS50026"/>
    </source>
</evidence>
<evidence type="ECO:0000256" key="9">
    <source>
        <dbReference type="ARBA" id="ARBA00023180"/>
    </source>
</evidence>
<dbReference type="InterPro" id="IPR000082">
    <property type="entry name" value="SEA_dom"/>
</dbReference>
<organism evidence="15 16">
    <name type="scientific">Sinanodonta woodiana</name>
    <name type="common">Chinese pond mussel</name>
    <name type="synonym">Anodonta woodiana</name>
    <dbReference type="NCBI Taxonomy" id="1069815"/>
    <lineage>
        <taxon>Eukaryota</taxon>
        <taxon>Metazoa</taxon>
        <taxon>Spiralia</taxon>
        <taxon>Lophotrochozoa</taxon>
        <taxon>Mollusca</taxon>
        <taxon>Bivalvia</taxon>
        <taxon>Autobranchia</taxon>
        <taxon>Heteroconchia</taxon>
        <taxon>Palaeoheterodonta</taxon>
        <taxon>Unionida</taxon>
        <taxon>Unionoidea</taxon>
        <taxon>Unionidae</taxon>
        <taxon>Unioninae</taxon>
        <taxon>Sinanodonta</taxon>
    </lineage>
</organism>
<keyword evidence="11" id="KW-1015">Disulfide bond</keyword>
<dbReference type="Pfam" id="PF01390">
    <property type="entry name" value="SEA"/>
    <property type="match status" value="1"/>
</dbReference>
<evidence type="ECO:0000256" key="2">
    <source>
        <dbReference type="ARBA" id="ARBA00004504"/>
    </source>
</evidence>
<evidence type="ECO:0000313" key="15">
    <source>
        <dbReference type="EMBL" id="KAL3877083.1"/>
    </source>
</evidence>
<dbReference type="InterPro" id="IPR036364">
    <property type="entry name" value="SEA_dom_sf"/>
</dbReference>
<evidence type="ECO:0000256" key="4">
    <source>
        <dbReference type="ARBA" id="ARBA00022525"/>
    </source>
</evidence>
<dbReference type="GO" id="GO:0001750">
    <property type="term" value="C:photoreceptor outer segment"/>
    <property type="evidence" value="ECO:0007669"/>
    <property type="project" value="UniProtKB-SubCell"/>
</dbReference>
<evidence type="ECO:0000256" key="10">
    <source>
        <dbReference type="ARBA" id="ARBA00023273"/>
    </source>
</evidence>
<reference evidence="15 16" key="1">
    <citation type="submission" date="2024-11" db="EMBL/GenBank/DDBJ databases">
        <title>Chromosome-level genome assembly of the freshwater bivalve Anodonta woodiana.</title>
        <authorList>
            <person name="Chen X."/>
        </authorList>
    </citation>
    <scope>NUCLEOTIDE SEQUENCE [LARGE SCALE GENOMIC DNA]</scope>
    <source>
        <strain evidence="15">MN2024</strain>
        <tissue evidence="15">Gills</tissue>
    </source>
</reference>
<feature type="domain" description="SEA" evidence="13">
    <location>
        <begin position="1"/>
        <end position="91"/>
    </location>
</feature>
<keyword evidence="12" id="KW-1133">Transmembrane helix</keyword>
<gene>
    <name evidence="15" type="ORF">ACJMK2_034838</name>
</gene>
<dbReference type="PANTHER" id="PTHR12199">
    <property type="entry name" value="INTERPHOTORECEPTOR MATRIX PROTEOGLYCAN"/>
    <property type="match status" value="1"/>
</dbReference>
<evidence type="ECO:0000256" key="8">
    <source>
        <dbReference type="ARBA" id="ARBA00022737"/>
    </source>
</evidence>
<evidence type="ECO:0000256" key="7">
    <source>
        <dbReference type="ARBA" id="ARBA00022729"/>
    </source>
</evidence>
<evidence type="ECO:0000256" key="6">
    <source>
        <dbReference type="ARBA" id="ARBA00022674"/>
    </source>
</evidence>
<name>A0ABD3WV20_SINWO</name>
<keyword evidence="12" id="KW-0472">Membrane</keyword>
<dbReference type="PROSITE" id="PS50024">
    <property type="entry name" value="SEA"/>
    <property type="match status" value="1"/>
</dbReference>
<dbReference type="PROSITE" id="PS50026">
    <property type="entry name" value="EGF_3"/>
    <property type="match status" value="1"/>
</dbReference>
<comment type="caution">
    <text evidence="15">The sequence shown here is derived from an EMBL/GenBank/DDBJ whole genome shotgun (WGS) entry which is preliminary data.</text>
</comment>
<keyword evidence="8" id="KW-0677">Repeat</keyword>
<dbReference type="GO" id="GO:0008201">
    <property type="term" value="F:heparin binding"/>
    <property type="evidence" value="ECO:0007669"/>
    <property type="project" value="UniProtKB-KW"/>
</dbReference>
<keyword evidence="6" id="KW-0358">Heparin-binding</keyword>
<comment type="caution">
    <text evidence="11">Lacks conserved residue(s) required for the propagation of feature annotation.</text>
</comment>
<keyword evidence="16" id="KW-1185">Reference proteome</keyword>
<evidence type="ECO:0000256" key="12">
    <source>
        <dbReference type="SAM" id="Phobius"/>
    </source>
</evidence>
<protein>
    <submittedName>
        <fullName evidence="15">Uncharacterized protein</fullName>
    </submittedName>
</protein>
<evidence type="ECO:0000313" key="16">
    <source>
        <dbReference type="Proteomes" id="UP001634394"/>
    </source>
</evidence>
<dbReference type="GO" id="GO:0033165">
    <property type="term" value="C:interphotoreceptor matrix"/>
    <property type="evidence" value="ECO:0007669"/>
    <property type="project" value="UniProtKB-SubCell"/>
</dbReference>
<dbReference type="GO" id="GO:0001917">
    <property type="term" value="C:photoreceptor inner segment"/>
    <property type="evidence" value="ECO:0007669"/>
    <property type="project" value="UniProtKB-SubCell"/>
</dbReference>
<dbReference type="SUPFAM" id="SSF82671">
    <property type="entry name" value="SEA domain"/>
    <property type="match status" value="1"/>
</dbReference>
<proteinExistence type="predicted"/>
<keyword evidence="11" id="KW-0245">EGF-like domain</keyword>
<keyword evidence="12" id="KW-0812">Transmembrane</keyword>
<evidence type="ECO:0000256" key="3">
    <source>
        <dbReference type="ARBA" id="ARBA00004593"/>
    </source>
</evidence>
<evidence type="ECO:0000256" key="11">
    <source>
        <dbReference type="PROSITE-ProRule" id="PRU00076"/>
    </source>
</evidence>
<evidence type="ECO:0000256" key="1">
    <source>
        <dbReference type="ARBA" id="ARBA00004437"/>
    </source>
</evidence>
<feature type="disulfide bond" evidence="11">
    <location>
        <begin position="143"/>
        <end position="160"/>
    </location>
</feature>
<dbReference type="Gene3D" id="2.10.25.10">
    <property type="entry name" value="Laminin"/>
    <property type="match status" value="1"/>
</dbReference>
<sequence>MEYNETYKDKTSSDFQSLAKNFSISLTEVYKSIKGFKSIDIIQFRQGSVYVDYSVNVFGTVDVPTVTDEIRSNIVSNLTSVAGVPVNKAYTTYSMERRLDTMKTGDKCSLASQYLCPFGYYCKPAIASTSIILCIDRCNSSVCQNNGECYIGHHSHDVQCRCGFSENVVYSGQRCEIKTGIVTVQERNIYLIIACAIVGGILLVSISTVFVINRKRSRLKKRLTISHVNLGYQEQGIDGGYLQARDCARRNSDEDYDYIGPEFEIDDDDDHDHDI</sequence>
<keyword evidence="4" id="KW-0964">Secreted</keyword>
<accession>A0ABD3WV20</accession>
<feature type="domain" description="EGF-like" evidence="14">
    <location>
        <begin position="135"/>
        <end position="176"/>
    </location>
</feature>
<evidence type="ECO:0000256" key="5">
    <source>
        <dbReference type="ARBA" id="ARBA00022530"/>
    </source>
</evidence>
<dbReference type="Proteomes" id="UP001634394">
    <property type="component" value="Unassembled WGS sequence"/>
</dbReference>
<keyword evidence="10" id="KW-0966">Cell projection</keyword>
<dbReference type="EMBL" id="JBJQND010000005">
    <property type="protein sequence ID" value="KAL3877083.1"/>
    <property type="molecule type" value="Genomic_DNA"/>
</dbReference>
<dbReference type="AlphaFoldDB" id="A0ABD3WV20"/>
<feature type="transmembrane region" description="Helical" evidence="12">
    <location>
        <begin position="189"/>
        <end position="212"/>
    </location>
</feature>